<accession>A0ABX0Y575</accession>
<evidence type="ECO:0000259" key="3">
    <source>
        <dbReference type="PROSITE" id="PS51000"/>
    </source>
</evidence>
<dbReference type="Pfam" id="PF08220">
    <property type="entry name" value="HTH_DeoR"/>
    <property type="match status" value="1"/>
</dbReference>
<dbReference type="InterPro" id="IPR036388">
    <property type="entry name" value="WH-like_DNA-bd_sf"/>
</dbReference>
<organism evidence="4 5">
    <name type="scientific">Planosporangium thailandense</name>
    <dbReference type="NCBI Taxonomy" id="765197"/>
    <lineage>
        <taxon>Bacteria</taxon>
        <taxon>Bacillati</taxon>
        <taxon>Actinomycetota</taxon>
        <taxon>Actinomycetes</taxon>
        <taxon>Micromonosporales</taxon>
        <taxon>Micromonosporaceae</taxon>
        <taxon>Planosporangium</taxon>
    </lineage>
</organism>
<dbReference type="InterPro" id="IPR050313">
    <property type="entry name" value="Carb_Metab_HTH_regulators"/>
</dbReference>
<protein>
    <submittedName>
        <fullName evidence="4">DeoR/GlpR transcriptional regulator</fullName>
    </submittedName>
</protein>
<comment type="caution">
    <text evidence="4">The sequence shown here is derived from an EMBL/GenBank/DDBJ whole genome shotgun (WGS) entry which is preliminary data.</text>
</comment>
<keyword evidence="2" id="KW-0804">Transcription</keyword>
<evidence type="ECO:0000313" key="5">
    <source>
        <dbReference type="Proteomes" id="UP000722989"/>
    </source>
</evidence>
<dbReference type="PANTHER" id="PTHR30363">
    <property type="entry name" value="HTH-TYPE TRANSCRIPTIONAL REGULATOR SRLR-RELATED"/>
    <property type="match status" value="1"/>
</dbReference>
<dbReference type="SUPFAM" id="SSF46785">
    <property type="entry name" value="Winged helix' DNA-binding domain"/>
    <property type="match status" value="1"/>
</dbReference>
<name>A0ABX0Y575_9ACTN</name>
<evidence type="ECO:0000313" key="4">
    <source>
        <dbReference type="EMBL" id="NJC73256.1"/>
    </source>
</evidence>
<dbReference type="InterPro" id="IPR014036">
    <property type="entry name" value="DeoR-like_C"/>
</dbReference>
<keyword evidence="1" id="KW-0805">Transcription regulation</keyword>
<dbReference type="SMART" id="SM01134">
    <property type="entry name" value="DeoRC"/>
    <property type="match status" value="1"/>
</dbReference>
<dbReference type="Pfam" id="PF00455">
    <property type="entry name" value="DeoRC"/>
    <property type="match status" value="1"/>
</dbReference>
<gene>
    <name evidence="4" type="ORF">HC031_26570</name>
</gene>
<dbReference type="InterPro" id="IPR037171">
    <property type="entry name" value="NagB/RpiA_transferase-like"/>
</dbReference>
<keyword evidence="5" id="KW-1185">Reference proteome</keyword>
<dbReference type="PROSITE" id="PS51000">
    <property type="entry name" value="HTH_DEOR_2"/>
    <property type="match status" value="1"/>
</dbReference>
<dbReference type="Gene3D" id="1.10.10.10">
    <property type="entry name" value="Winged helix-like DNA-binding domain superfamily/Winged helix DNA-binding domain"/>
    <property type="match status" value="1"/>
</dbReference>
<dbReference type="PANTHER" id="PTHR30363:SF44">
    <property type="entry name" value="AGA OPERON TRANSCRIPTIONAL REPRESSOR-RELATED"/>
    <property type="match status" value="1"/>
</dbReference>
<reference evidence="4 5" key="1">
    <citation type="submission" date="2020-03" db="EMBL/GenBank/DDBJ databases">
        <title>WGS of the type strain of Planosporangium spp.</title>
        <authorList>
            <person name="Thawai C."/>
        </authorList>
    </citation>
    <scope>NUCLEOTIDE SEQUENCE [LARGE SCALE GENOMIC DNA]</scope>
    <source>
        <strain evidence="4 5">TBRC 5610</strain>
    </source>
</reference>
<dbReference type="PRINTS" id="PR00037">
    <property type="entry name" value="HTHLACR"/>
</dbReference>
<proteinExistence type="predicted"/>
<dbReference type="Proteomes" id="UP000722989">
    <property type="component" value="Unassembled WGS sequence"/>
</dbReference>
<feature type="domain" description="HTH deoR-type" evidence="3">
    <location>
        <begin position="20"/>
        <end position="75"/>
    </location>
</feature>
<dbReference type="InterPro" id="IPR036390">
    <property type="entry name" value="WH_DNA-bd_sf"/>
</dbReference>
<dbReference type="InterPro" id="IPR001034">
    <property type="entry name" value="DeoR_HTH"/>
</dbReference>
<dbReference type="RefSeq" id="WP_167928163.1">
    <property type="nucleotide sequence ID" value="NZ_JAATVY010000027.1"/>
</dbReference>
<dbReference type="EMBL" id="JAATVY010000027">
    <property type="protein sequence ID" value="NJC73256.1"/>
    <property type="molecule type" value="Genomic_DNA"/>
</dbReference>
<dbReference type="SMART" id="SM00420">
    <property type="entry name" value="HTH_DEOR"/>
    <property type="match status" value="1"/>
</dbReference>
<evidence type="ECO:0000256" key="2">
    <source>
        <dbReference type="ARBA" id="ARBA00023163"/>
    </source>
</evidence>
<dbReference type="SUPFAM" id="SSF100950">
    <property type="entry name" value="NagB/RpiA/CoA transferase-like"/>
    <property type="match status" value="1"/>
</dbReference>
<sequence>MQSERKQSGETVPTDARVKPHARRQLILDRILERDTVTIKELADEFGLTEMSLRRDLNALAEAGQISRVRGGATRPRNALTPRRYQDGEHRNAAAKARIARAATALFESAATVFFYSGSTVARVAEALGEEQRDHLTVVTASVPVINTVTTWNDPHLVAVGGLYLPAYMTFVGPQAVAALRTISADVAIVGCDGLSAAEGLTTPHHLVAEIGSVLVERARRTIVVADSSKIGRRGFTPIAPCSAVDCLVTDDDADPRELQALRRAGVDVHVV</sequence>
<dbReference type="Gene3D" id="3.40.50.1360">
    <property type="match status" value="1"/>
</dbReference>
<evidence type="ECO:0000256" key="1">
    <source>
        <dbReference type="ARBA" id="ARBA00023015"/>
    </source>
</evidence>